<sequence>MNKEKSCVEVVAAVIKSCDKYLCVQRGVTKFPYTSFKFEFPGGKVEGNESLQEALEREIREELECAIEVDELLLTVDHSYPDFNIRMHCFLCSASDKKFTLNEHINARWLTPQEMIDLDWAEADKPIVRLLTK</sequence>
<dbReference type="InterPro" id="IPR000086">
    <property type="entry name" value="NUDIX_hydrolase_dom"/>
</dbReference>
<evidence type="ECO:0000256" key="10">
    <source>
        <dbReference type="ARBA" id="ARBA00035861"/>
    </source>
</evidence>
<evidence type="ECO:0000256" key="3">
    <source>
        <dbReference type="ARBA" id="ARBA00022457"/>
    </source>
</evidence>
<evidence type="ECO:0000256" key="13">
    <source>
        <dbReference type="ARBA" id="ARBA00040794"/>
    </source>
</evidence>
<evidence type="ECO:0000313" key="19">
    <source>
        <dbReference type="Proteomes" id="UP000190852"/>
    </source>
</evidence>
<evidence type="ECO:0000256" key="1">
    <source>
        <dbReference type="ARBA" id="ARBA00001946"/>
    </source>
</evidence>
<keyword evidence="3" id="KW-0515">Mutator protein</keyword>
<accession>A0A1T5AUP2</accession>
<dbReference type="EMBL" id="FUYQ01000004">
    <property type="protein sequence ID" value="SKB38704.1"/>
    <property type="molecule type" value="Genomic_DNA"/>
</dbReference>
<dbReference type="CDD" id="cd03425">
    <property type="entry name" value="NUDIX_MutT_NudA_like"/>
    <property type="match status" value="1"/>
</dbReference>
<evidence type="ECO:0000256" key="5">
    <source>
        <dbReference type="ARBA" id="ARBA00022723"/>
    </source>
</evidence>
<dbReference type="GO" id="GO:0046872">
    <property type="term" value="F:metal ion binding"/>
    <property type="evidence" value="ECO:0007669"/>
    <property type="project" value="UniProtKB-KW"/>
</dbReference>
<evidence type="ECO:0000256" key="4">
    <source>
        <dbReference type="ARBA" id="ARBA00022705"/>
    </source>
</evidence>
<dbReference type="RefSeq" id="WP_079682572.1">
    <property type="nucleotide sequence ID" value="NZ_FUYQ01000004.1"/>
</dbReference>
<dbReference type="PANTHER" id="PTHR47707">
    <property type="entry name" value="8-OXO-DGTP DIPHOSPHATASE"/>
    <property type="match status" value="1"/>
</dbReference>
<dbReference type="EC" id="3.6.1.55" evidence="12"/>
<evidence type="ECO:0000313" key="18">
    <source>
        <dbReference type="EMBL" id="SKB38704.1"/>
    </source>
</evidence>
<name>A0A1T5AUP2_9BACT</name>
<dbReference type="AlphaFoldDB" id="A0A1T5AUP2"/>
<evidence type="ECO:0000256" key="12">
    <source>
        <dbReference type="ARBA" id="ARBA00038905"/>
    </source>
</evidence>
<dbReference type="Pfam" id="PF00293">
    <property type="entry name" value="NUDIX"/>
    <property type="match status" value="1"/>
</dbReference>
<gene>
    <name evidence="18" type="ORF">SAMN05660349_00898</name>
</gene>
<keyword evidence="6" id="KW-0227">DNA damage</keyword>
<proteinExistence type="inferred from homology"/>
<evidence type="ECO:0000256" key="7">
    <source>
        <dbReference type="ARBA" id="ARBA00022801"/>
    </source>
</evidence>
<dbReference type="PROSITE" id="PS51462">
    <property type="entry name" value="NUDIX"/>
    <property type="match status" value="1"/>
</dbReference>
<keyword evidence="4" id="KW-0235">DNA replication</keyword>
<keyword evidence="7" id="KW-0378">Hydrolase</keyword>
<dbReference type="Proteomes" id="UP000190852">
    <property type="component" value="Unassembled WGS sequence"/>
</dbReference>
<dbReference type="InterPro" id="IPR047127">
    <property type="entry name" value="MutT-like"/>
</dbReference>
<evidence type="ECO:0000259" key="17">
    <source>
        <dbReference type="PROSITE" id="PS51462"/>
    </source>
</evidence>
<evidence type="ECO:0000256" key="14">
    <source>
        <dbReference type="ARBA" id="ARBA00041592"/>
    </source>
</evidence>
<protein>
    <recommendedName>
        <fullName evidence="13">8-oxo-dGTP diphosphatase</fullName>
        <ecNumber evidence="12">3.6.1.55</ecNumber>
    </recommendedName>
    <alternativeName>
        <fullName evidence="16">7,8-dihydro-8-oxoguanine-triphosphatase</fullName>
    </alternativeName>
    <alternativeName>
        <fullName evidence="15">Mutator protein MutT</fullName>
    </alternativeName>
    <alternativeName>
        <fullName evidence="14">dGTP pyrophosphohydrolase</fullName>
    </alternativeName>
</protein>
<comment type="cofactor">
    <cofactor evidence="1">
        <name>Mg(2+)</name>
        <dbReference type="ChEBI" id="CHEBI:18420"/>
    </cofactor>
</comment>
<evidence type="ECO:0000256" key="8">
    <source>
        <dbReference type="ARBA" id="ARBA00022842"/>
    </source>
</evidence>
<evidence type="ECO:0000256" key="11">
    <source>
        <dbReference type="ARBA" id="ARBA00036904"/>
    </source>
</evidence>
<feature type="domain" description="Nudix hydrolase" evidence="17">
    <location>
        <begin position="4"/>
        <end position="132"/>
    </location>
</feature>
<dbReference type="PANTHER" id="PTHR47707:SF1">
    <property type="entry name" value="NUDIX HYDROLASE FAMILY PROTEIN"/>
    <property type="match status" value="1"/>
</dbReference>
<dbReference type="GO" id="GO:0006260">
    <property type="term" value="P:DNA replication"/>
    <property type="evidence" value="ECO:0007669"/>
    <property type="project" value="UniProtKB-KW"/>
</dbReference>
<dbReference type="GO" id="GO:0008413">
    <property type="term" value="F:8-oxo-7,8-dihydroguanosine triphosphate pyrophosphatase activity"/>
    <property type="evidence" value="ECO:0007669"/>
    <property type="project" value="TreeGrafter"/>
</dbReference>
<keyword evidence="19" id="KW-1185">Reference proteome</keyword>
<keyword evidence="5" id="KW-0479">Metal-binding</keyword>
<dbReference type="Gene3D" id="3.90.79.10">
    <property type="entry name" value="Nucleoside Triphosphate Pyrophosphohydrolase"/>
    <property type="match status" value="1"/>
</dbReference>
<comment type="catalytic activity">
    <reaction evidence="10">
        <text>8-oxo-dGTP + H2O = 8-oxo-dGMP + diphosphate + H(+)</text>
        <dbReference type="Rhea" id="RHEA:31575"/>
        <dbReference type="ChEBI" id="CHEBI:15377"/>
        <dbReference type="ChEBI" id="CHEBI:15378"/>
        <dbReference type="ChEBI" id="CHEBI:33019"/>
        <dbReference type="ChEBI" id="CHEBI:63224"/>
        <dbReference type="ChEBI" id="CHEBI:77896"/>
        <dbReference type="EC" id="3.6.1.55"/>
    </reaction>
</comment>
<keyword evidence="8" id="KW-0460">Magnesium</keyword>
<dbReference type="GO" id="GO:0044716">
    <property type="term" value="F:8-oxo-GDP phosphatase activity"/>
    <property type="evidence" value="ECO:0007669"/>
    <property type="project" value="TreeGrafter"/>
</dbReference>
<dbReference type="InterPro" id="IPR015797">
    <property type="entry name" value="NUDIX_hydrolase-like_dom_sf"/>
</dbReference>
<reference evidence="19" key="1">
    <citation type="submission" date="2017-02" db="EMBL/GenBank/DDBJ databases">
        <authorList>
            <person name="Varghese N."/>
            <person name="Submissions S."/>
        </authorList>
    </citation>
    <scope>NUCLEOTIDE SEQUENCE [LARGE SCALE GENOMIC DNA]</scope>
    <source>
        <strain evidence="19">DSM 24967</strain>
    </source>
</reference>
<dbReference type="GO" id="GO:0035539">
    <property type="term" value="F:8-oxo-7,8-dihydrodeoxyguanosine triphosphate pyrophosphatase activity"/>
    <property type="evidence" value="ECO:0007669"/>
    <property type="project" value="UniProtKB-EC"/>
</dbReference>
<evidence type="ECO:0000256" key="2">
    <source>
        <dbReference type="ARBA" id="ARBA00005582"/>
    </source>
</evidence>
<keyword evidence="9" id="KW-0234">DNA repair</keyword>
<dbReference type="GO" id="GO:0044715">
    <property type="term" value="F:8-oxo-dGDP phosphatase activity"/>
    <property type="evidence" value="ECO:0007669"/>
    <property type="project" value="TreeGrafter"/>
</dbReference>
<organism evidence="18 19">
    <name type="scientific">Parabacteroides chartae</name>
    <dbReference type="NCBI Taxonomy" id="1037355"/>
    <lineage>
        <taxon>Bacteria</taxon>
        <taxon>Pseudomonadati</taxon>
        <taxon>Bacteroidota</taxon>
        <taxon>Bacteroidia</taxon>
        <taxon>Bacteroidales</taxon>
        <taxon>Tannerellaceae</taxon>
        <taxon>Parabacteroides</taxon>
    </lineage>
</organism>
<dbReference type="SUPFAM" id="SSF55811">
    <property type="entry name" value="Nudix"/>
    <property type="match status" value="1"/>
</dbReference>
<comment type="catalytic activity">
    <reaction evidence="11">
        <text>8-oxo-GTP + H2O = 8-oxo-GMP + diphosphate + H(+)</text>
        <dbReference type="Rhea" id="RHEA:67616"/>
        <dbReference type="ChEBI" id="CHEBI:15377"/>
        <dbReference type="ChEBI" id="CHEBI:15378"/>
        <dbReference type="ChEBI" id="CHEBI:33019"/>
        <dbReference type="ChEBI" id="CHEBI:143553"/>
        <dbReference type="ChEBI" id="CHEBI:145694"/>
    </reaction>
</comment>
<evidence type="ECO:0000256" key="9">
    <source>
        <dbReference type="ARBA" id="ARBA00023204"/>
    </source>
</evidence>
<evidence type="ECO:0000256" key="6">
    <source>
        <dbReference type="ARBA" id="ARBA00022763"/>
    </source>
</evidence>
<comment type="similarity">
    <text evidence="2">Belongs to the Nudix hydrolase family.</text>
</comment>
<evidence type="ECO:0000256" key="16">
    <source>
        <dbReference type="ARBA" id="ARBA00042798"/>
    </source>
</evidence>
<dbReference type="GO" id="GO:0006281">
    <property type="term" value="P:DNA repair"/>
    <property type="evidence" value="ECO:0007669"/>
    <property type="project" value="UniProtKB-KW"/>
</dbReference>
<evidence type="ECO:0000256" key="15">
    <source>
        <dbReference type="ARBA" id="ARBA00041979"/>
    </source>
</evidence>